<dbReference type="EMBL" id="SNRW01014864">
    <property type="protein sequence ID" value="KAA6371002.1"/>
    <property type="molecule type" value="Genomic_DNA"/>
</dbReference>
<evidence type="ECO:0000313" key="2">
    <source>
        <dbReference type="Proteomes" id="UP000324800"/>
    </source>
</evidence>
<gene>
    <name evidence="1" type="ORF">EZS28_033471</name>
</gene>
<protein>
    <submittedName>
        <fullName evidence="1">Uncharacterized protein</fullName>
    </submittedName>
</protein>
<organism evidence="1 2">
    <name type="scientific">Streblomastix strix</name>
    <dbReference type="NCBI Taxonomy" id="222440"/>
    <lineage>
        <taxon>Eukaryota</taxon>
        <taxon>Metamonada</taxon>
        <taxon>Preaxostyla</taxon>
        <taxon>Oxymonadida</taxon>
        <taxon>Streblomastigidae</taxon>
        <taxon>Streblomastix</taxon>
    </lineage>
</organism>
<accession>A0A5J4ULR9</accession>
<proteinExistence type="predicted"/>
<dbReference type="AlphaFoldDB" id="A0A5J4ULR9"/>
<sequence>MKTMMINIDLIVEVISEVITEVVITEVSIRINSQMMQNVKKKEKVILMIMDNYIEYLSQNIARLQRSRQSMSMLSRLKFLPEIFLFSE</sequence>
<evidence type="ECO:0000313" key="1">
    <source>
        <dbReference type="EMBL" id="KAA6371002.1"/>
    </source>
</evidence>
<name>A0A5J4ULR9_9EUKA</name>
<dbReference type="Proteomes" id="UP000324800">
    <property type="component" value="Unassembled WGS sequence"/>
</dbReference>
<comment type="caution">
    <text evidence="1">The sequence shown here is derived from an EMBL/GenBank/DDBJ whole genome shotgun (WGS) entry which is preliminary data.</text>
</comment>
<reference evidence="1 2" key="1">
    <citation type="submission" date="2019-03" db="EMBL/GenBank/DDBJ databases">
        <title>Single cell metagenomics reveals metabolic interactions within the superorganism composed of flagellate Streblomastix strix and complex community of Bacteroidetes bacteria on its surface.</title>
        <authorList>
            <person name="Treitli S.C."/>
            <person name="Kolisko M."/>
            <person name="Husnik F."/>
            <person name="Keeling P."/>
            <person name="Hampl V."/>
        </authorList>
    </citation>
    <scope>NUCLEOTIDE SEQUENCE [LARGE SCALE GENOMIC DNA]</scope>
    <source>
        <strain evidence="1">ST1C</strain>
    </source>
</reference>